<dbReference type="InterPro" id="IPR027843">
    <property type="entry name" value="DUF4440"/>
</dbReference>
<evidence type="ECO:0000259" key="1">
    <source>
        <dbReference type="Pfam" id="PF14534"/>
    </source>
</evidence>
<dbReference type="OrthoDB" id="8420953at2"/>
<evidence type="ECO:0000313" key="2">
    <source>
        <dbReference type="EMBL" id="RDJ19845.1"/>
    </source>
</evidence>
<dbReference type="Gene3D" id="3.10.450.50">
    <property type="match status" value="1"/>
</dbReference>
<dbReference type="Pfam" id="PF14534">
    <property type="entry name" value="DUF4440"/>
    <property type="match status" value="1"/>
</dbReference>
<accession>A0A370KXW9</accession>
<evidence type="ECO:0000313" key="3">
    <source>
        <dbReference type="Proteomes" id="UP000255207"/>
    </source>
</evidence>
<gene>
    <name evidence="2" type="ORF">DWE98_27430</name>
</gene>
<reference evidence="3" key="1">
    <citation type="submission" date="2018-07" db="EMBL/GenBank/DDBJ databases">
        <authorList>
            <person name="Safronova V.I."/>
            <person name="Chirak E.R."/>
            <person name="Sazanova A.L."/>
        </authorList>
    </citation>
    <scope>NUCLEOTIDE SEQUENCE [LARGE SCALE GENOMIC DNA]</scope>
    <source>
        <strain evidence="3">RCAM04685</strain>
    </source>
</reference>
<dbReference type="RefSeq" id="WP_114832513.1">
    <property type="nucleotide sequence ID" value="NZ_QQTO01000021.1"/>
</dbReference>
<dbReference type="AlphaFoldDB" id="A0A370KXW9"/>
<dbReference type="Proteomes" id="UP000255207">
    <property type="component" value="Unassembled WGS sequence"/>
</dbReference>
<dbReference type="InterPro" id="IPR032710">
    <property type="entry name" value="NTF2-like_dom_sf"/>
</dbReference>
<protein>
    <submittedName>
        <fullName evidence="2">DUF4440 domain-containing protein</fullName>
    </submittedName>
</protein>
<comment type="caution">
    <text evidence="2">The sequence shown here is derived from an EMBL/GenBank/DDBJ whole genome shotgun (WGS) entry which is preliminary data.</text>
</comment>
<dbReference type="SUPFAM" id="SSF54427">
    <property type="entry name" value="NTF2-like"/>
    <property type="match status" value="1"/>
</dbReference>
<keyword evidence="3" id="KW-1185">Reference proteome</keyword>
<feature type="domain" description="DUF4440" evidence="1">
    <location>
        <begin position="29"/>
        <end position="126"/>
    </location>
</feature>
<sequence>MQDEAQNDDVRAIRLLITRQFASLSWGPAKSPDWAGLQSDFHDNAVLYGASRPATSQSPEAFAARMKALAETSLRSFDEAVLGTEVRVFGNVAVAVAACESTENGTQIDRNVEMMLLLKEDGRWKIVAQAWDRADEAQPIPEGLLAGKAELA</sequence>
<organism evidence="2 3">
    <name type="scientific">Bosea caraganae</name>
    <dbReference type="NCBI Taxonomy" id="2763117"/>
    <lineage>
        <taxon>Bacteria</taxon>
        <taxon>Pseudomonadati</taxon>
        <taxon>Pseudomonadota</taxon>
        <taxon>Alphaproteobacteria</taxon>
        <taxon>Hyphomicrobiales</taxon>
        <taxon>Boseaceae</taxon>
        <taxon>Bosea</taxon>
    </lineage>
</organism>
<dbReference type="EMBL" id="QQTP01000026">
    <property type="protein sequence ID" value="RDJ19845.1"/>
    <property type="molecule type" value="Genomic_DNA"/>
</dbReference>
<name>A0A370KXW9_9HYPH</name>
<proteinExistence type="predicted"/>